<dbReference type="GO" id="GO:0003700">
    <property type="term" value="F:DNA-binding transcription factor activity"/>
    <property type="evidence" value="ECO:0007669"/>
    <property type="project" value="TreeGrafter"/>
</dbReference>
<protein>
    <submittedName>
        <fullName evidence="3">RrF2 family transcriptional regulator</fullName>
    </submittedName>
</protein>
<proteinExistence type="predicted"/>
<evidence type="ECO:0000313" key="2">
    <source>
        <dbReference type="Proteomes" id="UP000675920"/>
    </source>
</evidence>
<organism evidence="2 3">
    <name type="scientific">Derxia gummosa DSM 723</name>
    <dbReference type="NCBI Taxonomy" id="1121388"/>
    <lineage>
        <taxon>Bacteria</taxon>
        <taxon>Pseudomonadati</taxon>
        <taxon>Pseudomonadota</taxon>
        <taxon>Betaproteobacteria</taxon>
        <taxon>Burkholderiales</taxon>
        <taxon>Alcaligenaceae</taxon>
        <taxon>Derxia</taxon>
    </lineage>
</organism>
<dbReference type="GO" id="GO:0005829">
    <property type="term" value="C:cytosol"/>
    <property type="evidence" value="ECO:0007669"/>
    <property type="project" value="TreeGrafter"/>
</dbReference>
<dbReference type="OrthoDB" id="9795923at2"/>
<dbReference type="Proteomes" id="UP000675920">
    <property type="component" value="Unplaced"/>
</dbReference>
<evidence type="ECO:0000256" key="1">
    <source>
        <dbReference type="ARBA" id="ARBA00023125"/>
    </source>
</evidence>
<dbReference type="InterPro" id="IPR000944">
    <property type="entry name" value="Tscrpt_reg_Rrf2"/>
</dbReference>
<dbReference type="Pfam" id="PF02082">
    <property type="entry name" value="Rrf2"/>
    <property type="match status" value="1"/>
</dbReference>
<dbReference type="PANTHER" id="PTHR33221">
    <property type="entry name" value="WINGED HELIX-TURN-HELIX TRANSCRIPTIONAL REGULATOR, RRF2 FAMILY"/>
    <property type="match status" value="1"/>
</dbReference>
<dbReference type="NCBIfam" id="TIGR00738">
    <property type="entry name" value="rrf2_super"/>
    <property type="match status" value="1"/>
</dbReference>
<dbReference type="Gene3D" id="1.10.10.10">
    <property type="entry name" value="Winged helix-like DNA-binding domain superfamily/Winged helix DNA-binding domain"/>
    <property type="match status" value="1"/>
</dbReference>
<dbReference type="SUPFAM" id="SSF46785">
    <property type="entry name" value="Winged helix' DNA-binding domain"/>
    <property type="match status" value="1"/>
</dbReference>
<evidence type="ECO:0000313" key="3">
    <source>
        <dbReference type="RefSeq" id="WP_028310293.1"/>
    </source>
</evidence>
<name>A0A8B6X1N7_9BURK</name>
<dbReference type="PROSITE" id="PS51197">
    <property type="entry name" value="HTH_RRF2_2"/>
    <property type="match status" value="1"/>
</dbReference>
<keyword evidence="1" id="KW-0238">DNA-binding</keyword>
<dbReference type="InterPro" id="IPR036388">
    <property type="entry name" value="WH-like_DNA-bd_sf"/>
</dbReference>
<sequence>MKLTNFTDYSIRVLIYLATDPLRRATIAEIATAFGVSENHLMKVVHHLARHGWITSVRGKGGGLELTWEPSSIVVGELIRSTEGAPLPAECFDKASNTCPIIKACGMRDVFGEAVEAFYAVLDKYTLADLMDKRSKISKILFGKPLLKARA</sequence>
<accession>A0A8B6X1N7</accession>
<reference evidence="3" key="3">
    <citation type="submission" date="2025-08" db="UniProtKB">
        <authorList>
            <consortium name="RefSeq"/>
        </authorList>
    </citation>
    <scope>IDENTIFICATION</scope>
</reference>
<dbReference type="RefSeq" id="WP_028310293.1">
    <property type="nucleotide sequence ID" value="NZ_AXWS01000007.1"/>
</dbReference>
<dbReference type="AlphaFoldDB" id="A0A8B6X1N7"/>
<dbReference type="PANTHER" id="PTHR33221:SF4">
    <property type="entry name" value="HTH-TYPE TRANSCRIPTIONAL REPRESSOR NSRR"/>
    <property type="match status" value="1"/>
</dbReference>
<reference evidence="3" key="1">
    <citation type="journal article" date="2001" name="Proc. Natl. Acad. Sci. U.S.A.">
        <title>IscR, an Fe-S cluster-containing transcription factor, represses expression of Escherichia coli genes encoding Fe-S cluster assembly proteins.</title>
        <authorList>
            <person name="Schwartz C.J."/>
            <person name="Giel J.L."/>
            <person name="Patschkowski T."/>
            <person name="Luther C."/>
            <person name="Ruzicka F.J."/>
            <person name="Beinert H."/>
            <person name="Kiley P.J."/>
        </authorList>
    </citation>
    <scope>NUCLEOTIDE SEQUENCE</scope>
</reference>
<dbReference type="InterPro" id="IPR036390">
    <property type="entry name" value="WH_DNA-bd_sf"/>
</dbReference>
<keyword evidence="2" id="KW-1185">Reference proteome</keyword>
<dbReference type="GO" id="GO:0003677">
    <property type="term" value="F:DNA binding"/>
    <property type="evidence" value="ECO:0007669"/>
    <property type="project" value="UniProtKB-KW"/>
</dbReference>
<reference evidence="3" key="2">
    <citation type="journal article" date="2005" name="FEMS Microbiol. Rev.">
        <title>The many faces of the helix-turn-helix domain: transcription regulation and beyond.</title>
        <authorList>
            <person name="Aravind L."/>
            <person name="Anantharaman V."/>
            <person name="Balaji S."/>
            <person name="Babu M.M."/>
            <person name="Iyer L.M."/>
        </authorList>
    </citation>
    <scope>NUCLEOTIDE SEQUENCE</scope>
</reference>